<sequence length="335" mass="36237">MLGDVLGLTKWQALAYHDLVGSPSLDAPELGRRLGIEPGDALDVLRALERHGLATRQSADDSRFQAAPPEIALGALLAQRKQEIQAAQAELIELEAEFRRSSALRPATDVVDVVRGAEAVRQRITQLQLGARETVESFTKPPVFVMGADENTAEDQAVARGVRYRVVIDREFLDAGLLRVDDVAAAIEQGEDVRFSERVPIKLFIIDHRLAFVPIQTLGEAAGADGTEGVAPDLVGALVIHPSGLLDALIALFESVWRDATPFPVPGEEEEPSGLDPQDGRILALMLAGLTDQSVANQLGLSLRTVQRRVKVLMGIAGVSTRIQLGWYAARKGWI</sequence>
<dbReference type="InterPro" id="IPR051797">
    <property type="entry name" value="TrmB-like"/>
</dbReference>
<dbReference type="PANTHER" id="PTHR34293">
    <property type="entry name" value="HTH-TYPE TRANSCRIPTIONAL REGULATOR TRMBL2"/>
    <property type="match status" value="1"/>
</dbReference>
<organism evidence="3 4">
    <name type="scientific">Promicromonospora citrea</name>
    <dbReference type="NCBI Taxonomy" id="43677"/>
    <lineage>
        <taxon>Bacteria</taxon>
        <taxon>Bacillati</taxon>
        <taxon>Actinomycetota</taxon>
        <taxon>Actinomycetes</taxon>
        <taxon>Micrococcales</taxon>
        <taxon>Promicromonosporaceae</taxon>
        <taxon>Promicromonospora</taxon>
    </lineage>
</organism>
<dbReference type="InterPro" id="IPR000792">
    <property type="entry name" value="Tscrpt_reg_LuxR_C"/>
</dbReference>
<proteinExistence type="predicted"/>
<accession>A0A8H9L328</accession>
<evidence type="ECO:0000259" key="2">
    <source>
        <dbReference type="PROSITE" id="PS50043"/>
    </source>
</evidence>
<reference evidence="3" key="2">
    <citation type="submission" date="2020-09" db="EMBL/GenBank/DDBJ databases">
        <authorList>
            <person name="Sun Q."/>
            <person name="Ohkuma M."/>
        </authorList>
    </citation>
    <scope>NUCLEOTIDE SEQUENCE</scope>
    <source>
        <strain evidence="3">JCM 3051</strain>
    </source>
</reference>
<gene>
    <name evidence="3" type="ORF">GCM10010102_01940</name>
</gene>
<dbReference type="Gene3D" id="1.10.10.10">
    <property type="entry name" value="Winged helix-like DNA-binding domain superfamily/Winged helix DNA-binding domain"/>
    <property type="match status" value="2"/>
</dbReference>
<dbReference type="SUPFAM" id="SSF46785">
    <property type="entry name" value="Winged helix' DNA-binding domain"/>
    <property type="match status" value="1"/>
</dbReference>
<evidence type="ECO:0000313" key="3">
    <source>
        <dbReference type="EMBL" id="GGM09690.1"/>
    </source>
</evidence>
<evidence type="ECO:0000256" key="1">
    <source>
        <dbReference type="SAM" id="Coils"/>
    </source>
</evidence>
<dbReference type="InterPro" id="IPR002831">
    <property type="entry name" value="Tscrpt_reg_TrmB_N"/>
</dbReference>
<reference evidence="3" key="1">
    <citation type="journal article" date="2014" name="Int. J. Syst. Evol. Microbiol.">
        <title>Complete genome sequence of Corynebacterium casei LMG S-19264T (=DSM 44701T), isolated from a smear-ripened cheese.</title>
        <authorList>
            <consortium name="US DOE Joint Genome Institute (JGI-PGF)"/>
            <person name="Walter F."/>
            <person name="Albersmeier A."/>
            <person name="Kalinowski J."/>
            <person name="Ruckert C."/>
        </authorList>
    </citation>
    <scope>NUCLEOTIDE SEQUENCE</scope>
    <source>
        <strain evidence="3">JCM 3051</strain>
    </source>
</reference>
<dbReference type="InterPro" id="IPR036388">
    <property type="entry name" value="WH-like_DNA-bd_sf"/>
</dbReference>
<dbReference type="Pfam" id="PF01978">
    <property type="entry name" value="TrmB"/>
    <property type="match status" value="1"/>
</dbReference>
<dbReference type="GO" id="GO:0006355">
    <property type="term" value="P:regulation of DNA-templated transcription"/>
    <property type="evidence" value="ECO:0007669"/>
    <property type="project" value="InterPro"/>
</dbReference>
<dbReference type="InterPro" id="IPR036390">
    <property type="entry name" value="WH_DNA-bd_sf"/>
</dbReference>
<dbReference type="RefSeq" id="WP_171107671.1">
    <property type="nucleotide sequence ID" value="NZ_BMPT01000001.1"/>
</dbReference>
<evidence type="ECO:0000313" key="4">
    <source>
        <dbReference type="Proteomes" id="UP000655589"/>
    </source>
</evidence>
<dbReference type="PANTHER" id="PTHR34293:SF1">
    <property type="entry name" value="HTH-TYPE TRANSCRIPTIONAL REGULATOR TRMBL2"/>
    <property type="match status" value="1"/>
</dbReference>
<dbReference type="InterPro" id="IPR016032">
    <property type="entry name" value="Sig_transdc_resp-reg_C-effctor"/>
</dbReference>
<dbReference type="EMBL" id="BMPT01000001">
    <property type="protein sequence ID" value="GGM09690.1"/>
    <property type="molecule type" value="Genomic_DNA"/>
</dbReference>
<dbReference type="GO" id="GO:0003677">
    <property type="term" value="F:DNA binding"/>
    <property type="evidence" value="ECO:0007669"/>
    <property type="project" value="InterPro"/>
</dbReference>
<dbReference type="PROSITE" id="PS50043">
    <property type="entry name" value="HTH_LUXR_2"/>
    <property type="match status" value="1"/>
</dbReference>
<name>A0A8H9L328_9MICO</name>
<protein>
    <recommendedName>
        <fullName evidence="2">HTH luxR-type domain-containing protein</fullName>
    </recommendedName>
</protein>
<dbReference type="CDD" id="cd00138">
    <property type="entry name" value="PLDc_SF"/>
    <property type="match status" value="1"/>
</dbReference>
<dbReference type="SMART" id="SM00421">
    <property type="entry name" value="HTH_LUXR"/>
    <property type="match status" value="1"/>
</dbReference>
<comment type="caution">
    <text evidence="3">The sequence shown here is derived from an EMBL/GenBank/DDBJ whole genome shotgun (WGS) entry which is preliminary data.</text>
</comment>
<keyword evidence="1" id="KW-0175">Coiled coil</keyword>
<feature type="domain" description="HTH luxR-type" evidence="2">
    <location>
        <begin position="268"/>
        <end position="333"/>
    </location>
</feature>
<dbReference type="SUPFAM" id="SSF46894">
    <property type="entry name" value="C-terminal effector domain of the bipartite response regulators"/>
    <property type="match status" value="1"/>
</dbReference>
<feature type="coiled-coil region" evidence="1">
    <location>
        <begin position="77"/>
        <end position="104"/>
    </location>
</feature>
<dbReference type="Proteomes" id="UP000655589">
    <property type="component" value="Unassembled WGS sequence"/>
</dbReference>
<keyword evidence="4" id="KW-1185">Reference proteome</keyword>
<dbReference type="AlphaFoldDB" id="A0A8H9L328"/>